<gene>
    <name evidence="2" type="ORF">SO694_0022003</name>
</gene>
<protein>
    <submittedName>
        <fullName evidence="2">Uncharacterized protein</fullName>
    </submittedName>
</protein>
<accession>A0ABR1G523</accession>
<evidence type="ECO:0000313" key="2">
    <source>
        <dbReference type="EMBL" id="KAK7248296.1"/>
    </source>
</evidence>
<organism evidence="2 3">
    <name type="scientific">Aureococcus anophagefferens</name>
    <name type="common">Harmful bloom alga</name>
    <dbReference type="NCBI Taxonomy" id="44056"/>
    <lineage>
        <taxon>Eukaryota</taxon>
        <taxon>Sar</taxon>
        <taxon>Stramenopiles</taxon>
        <taxon>Ochrophyta</taxon>
        <taxon>Pelagophyceae</taxon>
        <taxon>Pelagomonadales</taxon>
        <taxon>Pelagomonadaceae</taxon>
        <taxon>Aureococcus</taxon>
    </lineage>
</organism>
<evidence type="ECO:0000256" key="1">
    <source>
        <dbReference type="SAM" id="SignalP"/>
    </source>
</evidence>
<dbReference type="PANTHER" id="PTHR14614:SF109">
    <property type="entry name" value="RIBOSOMAL LYSINE N-METHYLTRANSFERASE 5"/>
    <property type="match status" value="1"/>
</dbReference>
<feature type="chain" id="PRO_5045674036" evidence="1">
    <location>
        <begin position="17"/>
        <end position="253"/>
    </location>
</feature>
<dbReference type="Pfam" id="PF10294">
    <property type="entry name" value="Methyltransf_16"/>
    <property type="match status" value="1"/>
</dbReference>
<dbReference type="SUPFAM" id="SSF53335">
    <property type="entry name" value="S-adenosyl-L-methionine-dependent methyltransferases"/>
    <property type="match status" value="1"/>
</dbReference>
<comment type="caution">
    <text evidence="2">The sequence shown here is derived from an EMBL/GenBank/DDBJ whole genome shotgun (WGS) entry which is preliminary data.</text>
</comment>
<proteinExistence type="predicted"/>
<dbReference type="EMBL" id="JBBJCI010000109">
    <property type="protein sequence ID" value="KAK7248296.1"/>
    <property type="molecule type" value="Genomic_DNA"/>
</dbReference>
<dbReference type="PANTHER" id="PTHR14614">
    <property type="entry name" value="HEPATOCELLULAR CARCINOMA-ASSOCIATED ANTIGEN"/>
    <property type="match status" value="1"/>
</dbReference>
<sequence length="253" mass="26430">MANLLLCAAALLAAVAQDIEIIGDGMGPQHRRPSRHYRLPRSGVVTIAQLPESDSVGASQWDAGYCLAEYIEGSSVDAVRCDAARCDVSSRYANATAIALGAGAGGLDVIALLNSGATVLATDGDASVLDQLASNVRANQKAGAFLGATRLRWADGGDADRAAAALAGALDLIVAADVSFHTADTRALVDALDALSRLPGRTPEILLAHTFRFRRDDARFLAALDDRFARTELPKGPACSDDAALFRLALRCK</sequence>
<reference evidence="2 3" key="1">
    <citation type="submission" date="2024-03" db="EMBL/GenBank/DDBJ databases">
        <title>Aureococcus anophagefferens CCMP1851 and Kratosvirus quantuckense: Draft genome of a second virus-susceptible host strain in the model system.</title>
        <authorList>
            <person name="Chase E."/>
            <person name="Truchon A.R."/>
            <person name="Schepens W."/>
            <person name="Wilhelm S.W."/>
        </authorList>
    </citation>
    <scope>NUCLEOTIDE SEQUENCE [LARGE SCALE GENOMIC DNA]</scope>
    <source>
        <strain evidence="2 3">CCMP1851</strain>
    </source>
</reference>
<dbReference type="Gene3D" id="3.40.50.150">
    <property type="entry name" value="Vaccinia Virus protein VP39"/>
    <property type="match status" value="1"/>
</dbReference>
<keyword evidence="1" id="KW-0732">Signal</keyword>
<dbReference type="InterPro" id="IPR019410">
    <property type="entry name" value="Methyltransf_16"/>
</dbReference>
<feature type="signal peptide" evidence="1">
    <location>
        <begin position="1"/>
        <end position="16"/>
    </location>
</feature>
<name>A0ABR1G523_AURAN</name>
<keyword evidence="3" id="KW-1185">Reference proteome</keyword>
<dbReference type="Proteomes" id="UP001363151">
    <property type="component" value="Unassembled WGS sequence"/>
</dbReference>
<dbReference type="InterPro" id="IPR029063">
    <property type="entry name" value="SAM-dependent_MTases_sf"/>
</dbReference>
<evidence type="ECO:0000313" key="3">
    <source>
        <dbReference type="Proteomes" id="UP001363151"/>
    </source>
</evidence>